<evidence type="ECO:0000313" key="22">
    <source>
        <dbReference type="Proteomes" id="UP000291022"/>
    </source>
</evidence>
<evidence type="ECO:0000256" key="4">
    <source>
        <dbReference type="ARBA" id="ARBA00022692"/>
    </source>
</evidence>
<dbReference type="InterPro" id="IPR051223">
    <property type="entry name" value="Polycystin"/>
</dbReference>
<evidence type="ECO:0000256" key="14">
    <source>
        <dbReference type="ARBA" id="ARBA00076868"/>
    </source>
</evidence>
<evidence type="ECO:0000256" key="8">
    <source>
        <dbReference type="ARBA" id="ARBA00023136"/>
    </source>
</evidence>
<dbReference type="FunFam" id="1.10.287.70:FF:000096">
    <property type="entry name" value="polycystic kidney disease 2-like 2 protein isoform X2"/>
    <property type="match status" value="1"/>
</dbReference>
<comment type="function">
    <text evidence="11">Exhibits a lower single conductance but no spontaneous channel activity. May function as a regulator of calcium channels or a channel component involving Ca2(+) homeostasis.</text>
</comment>
<dbReference type="GO" id="GO:0016020">
    <property type="term" value="C:membrane"/>
    <property type="evidence" value="ECO:0007669"/>
    <property type="project" value="UniProtKB-SubCell"/>
</dbReference>
<keyword evidence="22" id="KW-1185">Reference proteome</keyword>
<keyword evidence="10 16" id="KW-0407">Ion channel</keyword>
<feature type="transmembrane region" description="Helical" evidence="18">
    <location>
        <begin position="32"/>
        <end position="51"/>
    </location>
</feature>
<evidence type="ECO:0000256" key="15">
    <source>
        <dbReference type="ARBA" id="ARBA00080711"/>
    </source>
</evidence>
<evidence type="ECO:0000256" key="16">
    <source>
        <dbReference type="PIRSR" id="PIRSR603915-1"/>
    </source>
</evidence>
<evidence type="ECO:0000256" key="12">
    <source>
        <dbReference type="ARBA" id="ARBA00063698"/>
    </source>
</evidence>
<dbReference type="PANTHER" id="PTHR10877:SF47">
    <property type="entry name" value="POLYCYSTIN-2-LIKE PROTEIN 2"/>
    <property type="match status" value="1"/>
</dbReference>
<comment type="similarity">
    <text evidence="2">Belongs to the polycystin family.</text>
</comment>
<accession>A0A452SL35</accession>
<comment type="subcellular location">
    <subcellularLocation>
        <location evidence="1">Membrane</location>
        <topology evidence="1">Multi-pass membrane protein</topology>
    </subcellularLocation>
</comment>
<evidence type="ECO:0000313" key="21">
    <source>
        <dbReference type="Ensembl" id="ENSUAMP00000033295.1"/>
    </source>
</evidence>
<evidence type="ECO:0000256" key="1">
    <source>
        <dbReference type="ARBA" id="ARBA00004141"/>
    </source>
</evidence>
<dbReference type="PRINTS" id="PR01433">
    <property type="entry name" value="POLYCYSTIN2"/>
</dbReference>
<keyword evidence="16" id="KW-0479">Metal-binding</keyword>
<evidence type="ECO:0000259" key="20">
    <source>
        <dbReference type="Pfam" id="PF20519"/>
    </source>
</evidence>
<evidence type="ECO:0000256" key="18">
    <source>
        <dbReference type="SAM" id="Phobius"/>
    </source>
</evidence>
<dbReference type="STRING" id="9643.ENSUAMP00000033295"/>
<evidence type="ECO:0000256" key="3">
    <source>
        <dbReference type="ARBA" id="ARBA00022448"/>
    </source>
</evidence>
<feature type="binding site" evidence="16">
    <location>
        <position position="568"/>
    </location>
    <ligand>
        <name>Ca(2+)</name>
        <dbReference type="ChEBI" id="CHEBI:29108"/>
        <label>2</label>
    </ligand>
</feature>
<keyword evidence="16" id="KW-0109">Calcium transport</keyword>
<keyword evidence="16" id="KW-0106">Calcium</keyword>
<keyword evidence="9" id="KW-0325">Glycoprotein</keyword>
<dbReference type="GO" id="GO:0005509">
    <property type="term" value="F:calcium ion binding"/>
    <property type="evidence" value="ECO:0007669"/>
    <property type="project" value="InterPro"/>
</dbReference>
<reference evidence="22" key="1">
    <citation type="submission" date="2016-06" db="EMBL/GenBank/DDBJ databases">
        <title>De novo assembly and RNA-Seq shows season-dependent expression and editing in black bear kidneys.</title>
        <authorList>
            <person name="Korstanje R."/>
            <person name="Srivastava A."/>
            <person name="Sarsani V.K."/>
            <person name="Sheehan S.M."/>
            <person name="Seger R.L."/>
            <person name="Barter M.E."/>
            <person name="Lindqvist C."/>
            <person name="Brody L.C."/>
            <person name="Mullikin J.C."/>
        </authorList>
    </citation>
    <scope>NUCLEOTIDE SEQUENCE [LARGE SCALE GENOMIC DNA]</scope>
</reference>
<dbReference type="AlphaFoldDB" id="A0A452SL35"/>
<keyword evidence="16" id="KW-0107">Calcium channel</keyword>
<feature type="transmembrane region" description="Helical" evidence="18">
    <location>
        <begin position="402"/>
        <end position="424"/>
    </location>
</feature>
<dbReference type="Pfam" id="PF20519">
    <property type="entry name" value="Polycystin_dom"/>
    <property type="match status" value="1"/>
</dbReference>
<dbReference type="Ensembl" id="ENSUAMT00000037100.1">
    <property type="protein sequence ID" value="ENSUAMP00000033295.1"/>
    <property type="gene ID" value="ENSUAMG00000025382.1"/>
</dbReference>
<dbReference type="Proteomes" id="UP000291022">
    <property type="component" value="Unassembled WGS sequence"/>
</dbReference>
<name>A0A452SL35_URSAM</name>
<dbReference type="GO" id="GO:0005262">
    <property type="term" value="F:calcium channel activity"/>
    <property type="evidence" value="ECO:0007669"/>
    <property type="project" value="UniProtKB-KW"/>
</dbReference>
<dbReference type="InterPro" id="IPR046791">
    <property type="entry name" value="Polycystin_dom"/>
</dbReference>
<dbReference type="InterPro" id="IPR013122">
    <property type="entry name" value="PKD1_2_channel"/>
</dbReference>
<evidence type="ECO:0000259" key="19">
    <source>
        <dbReference type="Pfam" id="PF08016"/>
    </source>
</evidence>
<dbReference type="OMA" id="MVDFWKF"/>
<feature type="transmembrane region" description="Helical" evidence="18">
    <location>
        <begin position="361"/>
        <end position="382"/>
    </location>
</feature>
<feature type="domain" description="Polycystin cation channel PKD1/PKD2" evidence="19">
    <location>
        <begin position="268"/>
        <end position="492"/>
    </location>
</feature>
<keyword evidence="3" id="KW-0813">Transport</keyword>
<reference evidence="21" key="3">
    <citation type="submission" date="2025-09" db="UniProtKB">
        <authorList>
            <consortium name="Ensembl"/>
        </authorList>
    </citation>
    <scope>IDENTIFICATION</scope>
</reference>
<keyword evidence="5 18" id="KW-1133">Transmembrane helix</keyword>
<evidence type="ECO:0000256" key="7">
    <source>
        <dbReference type="ARBA" id="ARBA00023065"/>
    </source>
</evidence>
<feature type="transmembrane region" description="Helical" evidence="18">
    <location>
        <begin position="313"/>
        <end position="341"/>
    </location>
</feature>
<proteinExistence type="inferred from homology"/>
<feature type="transmembrane region" description="Helical" evidence="18">
    <location>
        <begin position="464"/>
        <end position="485"/>
    </location>
</feature>
<sequence length="599" mass="70781">MAEASRWHRGGTPKPNLHYSKEVEIRTTLQELALYFIFLINLCILTFGMVNPHMYYLNKVMSSLFLDTSVPGDERTNFKSIRSITDFWKFMEGPLLEGLYWDAWYTKNTLYDLKNSSRIYYENILLGVPRVRQLKVRNNTCKVYSSLQSLMNECYDRYTSKNEDLADFGLKCSPNWLSTFPWHWGFVGVYRNGGFIFTLSKSKSETKNKFVHLQLNSWITRGTRVIFIDFSLYNANVNLFCIIRLVAEFPATGGIITSWQFYSVKLLRYVSYYDYIIASCEITFCIFLIVFTTQEAQKVREFKSAYFKSVWNWLELLLLVLCFVTVAFNIYCNIQIFLLLGDLLKNTEKYSDFYFLAYWHTYYNNILAVTIFFAWIKIFKFISFNKTMSQLSSTLSRCIKDIVGFAIMFFIIFFAYAQLGFLVFGSQVDDFSTFQNAIFAQFRIVLGDFNFAGIQQANRILGPIYFITFIFFVFFVLLNMFLAIINDTYSEVKADYSIGRRPDFELGKMIKKSYNNALEKLRLKKPEEDEDKKSAKQMKKWKERLEKKYYSAEIQDDYQPVTQQEFRELFLYAVELEKELHYVSLKLNRVMRKISTLQP</sequence>
<evidence type="ECO:0000256" key="11">
    <source>
        <dbReference type="ARBA" id="ARBA00055572"/>
    </source>
</evidence>
<keyword evidence="7 16" id="KW-0406">Ion transport</keyword>
<gene>
    <name evidence="21" type="primary">PKD2L2</name>
</gene>
<dbReference type="Gene3D" id="1.10.287.70">
    <property type="match status" value="1"/>
</dbReference>
<evidence type="ECO:0000256" key="10">
    <source>
        <dbReference type="ARBA" id="ARBA00023303"/>
    </source>
</evidence>
<feature type="transmembrane region" description="Helical" evidence="18">
    <location>
        <begin position="272"/>
        <end position="292"/>
    </location>
</feature>
<dbReference type="GeneTree" id="ENSGT00940000161122"/>
<keyword evidence="8 18" id="KW-0472">Membrane</keyword>
<evidence type="ECO:0000256" key="13">
    <source>
        <dbReference type="ARBA" id="ARBA00069824"/>
    </source>
</evidence>
<evidence type="ECO:0000256" key="6">
    <source>
        <dbReference type="ARBA" id="ARBA00023054"/>
    </source>
</evidence>
<keyword evidence="4 18" id="KW-0812">Transmembrane</keyword>
<comment type="subunit">
    <text evidence="12">Interacts with TRPC1 and TRPC5.</text>
</comment>
<feature type="domain" description="Polycystin" evidence="20">
    <location>
        <begin position="77"/>
        <end position="267"/>
    </location>
</feature>
<organism evidence="21 22">
    <name type="scientific">Ursus americanus</name>
    <name type="common">American black bear</name>
    <name type="synonym">Euarctos americanus</name>
    <dbReference type="NCBI Taxonomy" id="9643"/>
    <lineage>
        <taxon>Eukaryota</taxon>
        <taxon>Metazoa</taxon>
        <taxon>Chordata</taxon>
        <taxon>Craniata</taxon>
        <taxon>Vertebrata</taxon>
        <taxon>Euteleostomi</taxon>
        <taxon>Mammalia</taxon>
        <taxon>Eutheria</taxon>
        <taxon>Laurasiatheria</taxon>
        <taxon>Carnivora</taxon>
        <taxon>Caniformia</taxon>
        <taxon>Ursidae</taxon>
        <taxon>Ursus</taxon>
    </lineage>
</organism>
<evidence type="ECO:0000256" key="17">
    <source>
        <dbReference type="PIRSR" id="PIRSR603915-2"/>
    </source>
</evidence>
<evidence type="ECO:0000256" key="9">
    <source>
        <dbReference type="ARBA" id="ARBA00023180"/>
    </source>
</evidence>
<reference evidence="21" key="2">
    <citation type="submission" date="2025-08" db="UniProtKB">
        <authorList>
            <consortium name="Ensembl"/>
        </authorList>
    </citation>
    <scope>IDENTIFICATION</scope>
</reference>
<dbReference type="InterPro" id="IPR003915">
    <property type="entry name" value="PKD_2"/>
</dbReference>
<dbReference type="PANTHER" id="PTHR10877">
    <property type="entry name" value="POLYCYSTIN FAMILY MEMBER"/>
    <property type="match status" value="1"/>
</dbReference>
<feature type="disulfide bond" evidence="17">
    <location>
        <begin position="141"/>
        <end position="154"/>
    </location>
</feature>
<dbReference type="Pfam" id="PF08016">
    <property type="entry name" value="PKD_channel"/>
    <property type="match status" value="1"/>
</dbReference>
<evidence type="ECO:0000256" key="2">
    <source>
        <dbReference type="ARBA" id="ARBA00007200"/>
    </source>
</evidence>
<dbReference type="GO" id="GO:0050982">
    <property type="term" value="P:detection of mechanical stimulus"/>
    <property type="evidence" value="ECO:0007669"/>
    <property type="project" value="TreeGrafter"/>
</dbReference>
<protein>
    <recommendedName>
        <fullName evidence="13">Polycystin-2-like protein 2</fullName>
    </recommendedName>
    <alternativeName>
        <fullName evidence="15">Polycystic kidney disease 2-like 2 protein</fullName>
    </alternativeName>
    <alternativeName>
        <fullName evidence="14">Polycystin-L2</fullName>
    </alternativeName>
</protein>
<evidence type="ECO:0000256" key="5">
    <source>
        <dbReference type="ARBA" id="ARBA00022989"/>
    </source>
</evidence>
<keyword evidence="6" id="KW-0175">Coiled coil</keyword>